<accession>A0ABW7FTL8</accession>
<dbReference type="Gene3D" id="3.30.420.60">
    <property type="entry name" value="eRF1 domain 2"/>
    <property type="match status" value="1"/>
</dbReference>
<evidence type="ECO:0000313" key="1">
    <source>
        <dbReference type="EMBL" id="MFG6447657.1"/>
    </source>
</evidence>
<organism evidence="1 2">
    <name type="scientific">Roseateles rivi</name>
    <dbReference type="NCBI Taxonomy" id="3299028"/>
    <lineage>
        <taxon>Bacteria</taxon>
        <taxon>Pseudomonadati</taxon>
        <taxon>Pseudomonadota</taxon>
        <taxon>Betaproteobacteria</taxon>
        <taxon>Burkholderiales</taxon>
        <taxon>Sphaerotilaceae</taxon>
        <taxon>Roseateles</taxon>
    </lineage>
</organism>
<evidence type="ECO:0000313" key="2">
    <source>
        <dbReference type="Proteomes" id="UP001606099"/>
    </source>
</evidence>
<dbReference type="Proteomes" id="UP001606099">
    <property type="component" value="Unassembled WGS sequence"/>
</dbReference>
<gene>
    <name evidence="1" type="ORF">ACG0Z6_05300</name>
</gene>
<reference evidence="1 2" key="1">
    <citation type="submission" date="2024-08" db="EMBL/GenBank/DDBJ databases">
        <authorList>
            <person name="Lu H."/>
        </authorList>
    </citation>
    <scope>NUCLEOTIDE SEQUENCE [LARGE SCALE GENOMIC DNA]</scope>
    <source>
        <strain evidence="1 2">BYS180W</strain>
    </source>
</reference>
<dbReference type="SUPFAM" id="SSF53137">
    <property type="entry name" value="Translational machinery components"/>
    <property type="match status" value="1"/>
</dbReference>
<proteinExistence type="predicted"/>
<dbReference type="InterPro" id="IPR042226">
    <property type="entry name" value="eFR1_2_sf"/>
</dbReference>
<keyword evidence="2" id="KW-1185">Reference proteome</keyword>
<dbReference type="RefSeq" id="WP_394459194.1">
    <property type="nucleotide sequence ID" value="NZ_JBIGHZ010000002.1"/>
</dbReference>
<evidence type="ECO:0008006" key="3">
    <source>
        <dbReference type="Google" id="ProtNLM"/>
    </source>
</evidence>
<sequence length="126" mass="14469">MSLFHAVVHLDHHQAQILQFDTEHVQSEKVKASSRHSKQHHNTVRTEHEFFAEVCEHLQGIAEILVVGSSTAQSDFKHYVEKHRPALVRHVVGYESVDHPTERQLVALARQFFLKHDRMAGVPTPL</sequence>
<comment type="caution">
    <text evidence="1">The sequence shown here is derived from an EMBL/GenBank/DDBJ whole genome shotgun (WGS) entry which is preliminary data.</text>
</comment>
<protein>
    <recommendedName>
        <fullName evidence="3">Translational machinery protein</fullName>
    </recommendedName>
</protein>
<dbReference type="EMBL" id="JBIGHZ010000002">
    <property type="protein sequence ID" value="MFG6447657.1"/>
    <property type="molecule type" value="Genomic_DNA"/>
</dbReference>
<name>A0ABW7FTL8_9BURK</name>